<evidence type="ECO:0000256" key="6">
    <source>
        <dbReference type="SAM" id="Phobius"/>
    </source>
</evidence>
<evidence type="ECO:0000256" key="1">
    <source>
        <dbReference type="ARBA" id="ARBA00004651"/>
    </source>
</evidence>
<keyword evidence="5 6" id="KW-0472">Membrane</keyword>
<dbReference type="Proteomes" id="UP000198757">
    <property type="component" value="Unassembled WGS sequence"/>
</dbReference>
<evidence type="ECO:0000313" key="7">
    <source>
        <dbReference type="EMBL" id="SDD03161.1"/>
    </source>
</evidence>
<dbReference type="EMBL" id="FMZO01000005">
    <property type="protein sequence ID" value="SDD03161.1"/>
    <property type="molecule type" value="Genomic_DNA"/>
</dbReference>
<feature type="transmembrane region" description="Helical" evidence="6">
    <location>
        <begin position="204"/>
        <end position="226"/>
    </location>
</feature>
<evidence type="ECO:0008006" key="9">
    <source>
        <dbReference type="Google" id="ProtNLM"/>
    </source>
</evidence>
<sequence>MSYDPGKNQAGNPQRINNRTQLRSNGQLLFMIQGFNLNDFNAMTEEPDKKTLFSKGNLIFYGLAMLISLFAVYYFGEIKTDIRLFREINPGWLLLAVLGQIGTYFFGAVVYQQLLTGFHIHIRQTVWKLFKISFITLFFNQTIPSAGISGNTFLFQYLHKYKVAVNNIVALVAVELLSFYAAIELVIILTAAFSLLWSYMPRLLYLLLGIGFMVYFLLGMGINLLANKRVISALKKKLSSAKLFAKPGNMLQTFSAANGPVVRPIAFFKEHPGAAYRAIGLQVLIFLSDTFTILALFRGFGTPVHMLTVSAGFLLTRIISLLPVAPGGLILYESSMTYFFSRLGVPFNQALVITLLYRALSFWLPMIIGFFVYKKMRRE</sequence>
<dbReference type="AlphaFoldDB" id="A0A1G6RFE1"/>
<dbReference type="Pfam" id="PF03706">
    <property type="entry name" value="LPG_synthase_TM"/>
    <property type="match status" value="1"/>
</dbReference>
<gene>
    <name evidence="7" type="ORF">SAMN04487894_105259</name>
</gene>
<dbReference type="InterPro" id="IPR022791">
    <property type="entry name" value="L-PG_synthase/AglD"/>
</dbReference>
<dbReference type="OrthoDB" id="9814270at2"/>
<protein>
    <recommendedName>
        <fullName evidence="9">Lysylphosphatidylglycerol synthase TM region</fullName>
    </recommendedName>
</protein>
<dbReference type="PANTHER" id="PTHR39087">
    <property type="entry name" value="UPF0104 MEMBRANE PROTEIN MJ1595"/>
    <property type="match status" value="1"/>
</dbReference>
<keyword evidence="4 6" id="KW-1133">Transmembrane helix</keyword>
<dbReference type="NCBIfam" id="TIGR00374">
    <property type="entry name" value="flippase-like domain"/>
    <property type="match status" value="1"/>
</dbReference>
<evidence type="ECO:0000256" key="3">
    <source>
        <dbReference type="ARBA" id="ARBA00022692"/>
    </source>
</evidence>
<accession>A0A1G6RFE1</accession>
<feature type="transmembrane region" description="Helical" evidence="6">
    <location>
        <begin position="58"/>
        <end position="76"/>
    </location>
</feature>
<feature type="transmembrane region" description="Helical" evidence="6">
    <location>
        <begin position="274"/>
        <end position="297"/>
    </location>
</feature>
<reference evidence="8" key="1">
    <citation type="submission" date="2016-10" db="EMBL/GenBank/DDBJ databases">
        <authorList>
            <person name="Varghese N."/>
            <person name="Submissions S."/>
        </authorList>
    </citation>
    <scope>NUCLEOTIDE SEQUENCE [LARGE SCALE GENOMIC DNA]</scope>
    <source>
        <strain evidence="8">DSM 25811 / CCM 8410 / LMG 26954 / E90</strain>
    </source>
</reference>
<evidence type="ECO:0000256" key="5">
    <source>
        <dbReference type="ARBA" id="ARBA00023136"/>
    </source>
</evidence>
<keyword evidence="2" id="KW-1003">Cell membrane</keyword>
<dbReference type="STRING" id="1285928.SAMN04487894_105259"/>
<feature type="transmembrane region" description="Helical" evidence="6">
    <location>
        <begin position="177"/>
        <end position="197"/>
    </location>
</feature>
<comment type="subcellular location">
    <subcellularLocation>
        <location evidence="1">Cell membrane</location>
        <topology evidence="1">Multi-pass membrane protein</topology>
    </subcellularLocation>
</comment>
<feature type="transmembrane region" description="Helical" evidence="6">
    <location>
        <begin position="91"/>
        <end position="111"/>
    </location>
</feature>
<dbReference type="PANTHER" id="PTHR39087:SF2">
    <property type="entry name" value="UPF0104 MEMBRANE PROTEIN MJ1595"/>
    <property type="match status" value="1"/>
</dbReference>
<dbReference type="GO" id="GO:0005886">
    <property type="term" value="C:plasma membrane"/>
    <property type="evidence" value="ECO:0007669"/>
    <property type="project" value="UniProtKB-SubCell"/>
</dbReference>
<proteinExistence type="predicted"/>
<feature type="transmembrane region" description="Helical" evidence="6">
    <location>
        <begin position="132"/>
        <end position="157"/>
    </location>
</feature>
<evidence type="ECO:0000313" key="8">
    <source>
        <dbReference type="Proteomes" id="UP000198757"/>
    </source>
</evidence>
<keyword evidence="3 6" id="KW-0812">Transmembrane</keyword>
<feature type="transmembrane region" description="Helical" evidence="6">
    <location>
        <begin position="309"/>
        <end position="332"/>
    </location>
</feature>
<feature type="transmembrane region" description="Helical" evidence="6">
    <location>
        <begin position="352"/>
        <end position="373"/>
    </location>
</feature>
<evidence type="ECO:0000256" key="4">
    <source>
        <dbReference type="ARBA" id="ARBA00022989"/>
    </source>
</evidence>
<name>A0A1G6RFE1_NIADE</name>
<organism evidence="7 8">
    <name type="scientific">Niabella drilacis (strain DSM 25811 / CCM 8410 / CCUG 62505 / LMG 26954 / E90)</name>
    <dbReference type="NCBI Taxonomy" id="1285928"/>
    <lineage>
        <taxon>Bacteria</taxon>
        <taxon>Pseudomonadati</taxon>
        <taxon>Bacteroidota</taxon>
        <taxon>Chitinophagia</taxon>
        <taxon>Chitinophagales</taxon>
        <taxon>Chitinophagaceae</taxon>
        <taxon>Niabella</taxon>
    </lineage>
</organism>
<evidence type="ECO:0000256" key="2">
    <source>
        <dbReference type="ARBA" id="ARBA00022475"/>
    </source>
</evidence>
<keyword evidence="8" id="KW-1185">Reference proteome</keyword>